<gene>
    <name evidence="12" type="ORF">F9U64_10620</name>
</gene>
<dbReference type="InterPro" id="IPR014756">
    <property type="entry name" value="Ig_E-set"/>
</dbReference>
<dbReference type="InterPro" id="IPR005323">
    <property type="entry name" value="CBM41_pullulanase"/>
</dbReference>
<comment type="catalytic activity">
    <reaction evidence="6">
        <text>Hydrolysis of (1-&gt;6)-alpha-D-glucosidic linkages in pullulan, amylopectin and glycogen, and in the alpha- and beta-limit dextrins of amylopectin and glycogen.</text>
        <dbReference type="EC" id="3.2.1.41"/>
    </reaction>
</comment>
<sequence length="2322" mass="261621">MINKKGKKPVILMMIAIMFFSLFTSIAPIGSVKAAEEVELDQIAENEIRIHYDIGDYNFSDIGAWLWGDVTNPSDEVSDWPNGTWFEEGGTDQYGAYIDVAVNENAQNIGLKINNRAGEGLTDDISIDILSEQMNEVWLTTDGQVYYYEPKEFEENIIRVHFQTDSESYQPWGVWSWGDVATELTDWPADAHPFSDEQVGKHGAYVDIPLKENPGSIGFTLVERIENGQQTKDLSFTDLENHRQIFLKDGEETVYTNPYYVATKAEEELPEEHEGEAEISVEGSVNRSFTYNDHAVLSVNITNHSELNIQSIYADTTALGGKERLPISPELNEMTLSVRHDIEPGNKTIPVTVVDEQGGTYSTNVTATVAPREVSETTTDWDESIIYFMLTDRFYDGDPSNNDPYGLNYSSYDNQRGTYQGGDFKGVMEKLDYLDQLGVNTIWITPIVENIGYDVNYNAAEGSYFAYHGYWAEDFEKLNPHLGTLEEFHQLIDAAAERDIKIMADVVLNHGGYGLNQSETNPPAGYPTAEERGRFDGMFREQAGSNDETMSLSGLPDFETEVAEVRNQLVEWQKNWIEKSTTKNGNSLAYYRVDTVKHVDDTTWQHFRNELTKAKPDFQLIGEAWGAGKSDDQGYLKSGMMNSLLDFEFKATATSFVNGNLEGANQALIDRNTTIDNTALLGQFLGSHDEDGFLHSLNGDEGKYKVAATLQMTAKGQPVIYYGEELGQSGANNWPLYDNRYNFAWDQAENNDMFTHYQKNLDFRKKFSDIFAKGLRKTVAGSDQDHFLLVERNFQNDRVYIGLNVADTKQTISVKVDNQAAVITDHYANKTYQATENEVGEYVIAIELPAKTDGGTGLLTISEGSILSGESSDDVPSTPEAGEIPEGHLRVHFPANNNMDELGLWIWEDVATPSETVGAWPSAALNFKEENKTDYGHYVDVELTENAKMVGMLLLNHATGENLSGDLFADILAPEMNQVWITEDYKTYPYRPLSNKDGKIRVNFYQEEASYNNFGLWAWGDVRQPTANWPDGAHYLSDNRLGLKGSYFDLPLVENPSQINFLFLNKETNWQSGDLSFSAFDKHTQVFVREGDDQVYTNPYFVKEEGLVKGEIISNKKIELGYTSVAGLTDETLLEEIAVTDNEGKTLTLDSVTISEEDQIVMLHGTFDLDKAPFTITHNGRKATASIGWRLKDEMYGYEGKLGLEVHDASNAALRLWSPSADNVSVVLYDKNDPNKIIKEDIEMIRGDKGVWQVDLNQETTGLNNLLGYYYHFAIEREGETVLALDPYAKSMAEWTNDNPENKVGKAAIVDPSQIGPELDYAKIDNFEKPEDAIIYEVHVRDFTSDPSIDEELEAQFGTFSSFVEKLDYIEDLGVTHIQLLPVMSYYFANEMNNEERLLDYSSTDTNYNWGYDPQSYFSLTGMYSEDPTDPAKRIEEFKNLIQEIHRRDMGVILDVVYNHTAQTHIFEDLEPNYYHFMNADGTPRESFGGGRLGTTHKMARRILVDSIKYWVDEFKVDGFRFDMMGDHDAESIQMAYDEAKKLNPNIVMIGEGWRTFAGDENYPDVQPADQDWMQETDSVASFSDEFRNELKSGFGSEGQPRFITGGARDIQTIFNNITADPGNFKADDPGDVVSYISAHDNLTLHDVISQSIKKDPKDHKEEIHKRIRLGNLMVLTSQGTSFIHAGQEYGRTKQFRHEDYKGEAAEAPYKSTFLTDGNGNPFEYPYFIHDSYDSTDAINMFDWEKATNEAAFPVETTTRTYTKGLIELRRSTDAFHLATKQDIEAKVKLLDIPEIKKEDLVIAYQSEDSQSKEEYFVFINADNQTRTLSLKENLTNGEVVVAGEKAGIQAISDPQGVKLTKESIEIAPLSSVVIRLHDETDENNTDTDQPDNDDSNSNNDSNTDNDSNSDASDPDSENEEQEDTPSANVGTVVVDREAIEVNEDTDEDGKAVSTVTLQPEKILKQIERSSNLERVKIKLDQPSASRSVTFSITAQIIHAIKQKNENATIHLESNQAIYKLPIQALGELEENTEVEVLMEVLPDEEVAELFQDHLSNVQGPVVRFEVNIKNGNDVSSFDQYVERSVKLQDHTIDPDKSTAVLIKGKDDISFVPSYFTDNTVVIKSRSNSLYTVIEKETELHDIENHWAKDSIQTLANKWIVNGYSDQTYKPDKEISRAEFARLIAVSLAIEPNKTDSSPFTDVDGDEWFADSVHALEEANLLTGYTDGSFRPDQSISRAEIASILSRVADYIDVDLERKNHSLADLQDVNQIPEWAAEEIENVLQLEIMQGYNNAFTPNDDATRAEMAVALYNLLQRVKFIN</sequence>
<evidence type="ECO:0000256" key="7">
    <source>
        <dbReference type="ARBA" id="ARBA00024062"/>
    </source>
</evidence>
<evidence type="ECO:0000256" key="1">
    <source>
        <dbReference type="ARBA" id="ARBA00008061"/>
    </source>
</evidence>
<dbReference type="RefSeq" id="WP_153403190.1">
    <property type="nucleotide sequence ID" value="NZ_ML762430.1"/>
</dbReference>
<evidence type="ECO:0000256" key="8">
    <source>
        <dbReference type="ARBA" id="ARBA00029618"/>
    </source>
</evidence>
<dbReference type="Gene3D" id="2.60.40.1110">
    <property type="match status" value="4"/>
</dbReference>
<evidence type="ECO:0000259" key="11">
    <source>
        <dbReference type="PROSITE" id="PS51272"/>
    </source>
</evidence>
<dbReference type="CDD" id="cd10315">
    <property type="entry name" value="CBM41_pullulanase"/>
    <property type="match status" value="4"/>
</dbReference>
<feature type="compositionally biased region" description="Acidic residues" evidence="10">
    <location>
        <begin position="1913"/>
        <end position="1924"/>
    </location>
</feature>
<dbReference type="InterPro" id="IPR013783">
    <property type="entry name" value="Ig-like_fold"/>
</dbReference>
<dbReference type="Pfam" id="PF18033">
    <property type="entry name" value="SpuA_C"/>
    <property type="match status" value="1"/>
</dbReference>
<dbReference type="InterPro" id="IPR013784">
    <property type="entry name" value="Carb-bd-like_fold"/>
</dbReference>
<feature type="region of interest" description="Disordered" evidence="10">
    <location>
        <begin position="1882"/>
        <end position="1934"/>
    </location>
</feature>
<keyword evidence="2" id="KW-0732">Signal</keyword>
<evidence type="ECO:0000256" key="6">
    <source>
        <dbReference type="ARBA" id="ARBA00023965"/>
    </source>
</evidence>
<evidence type="ECO:0000256" key="9">
    <source>
        <dbReference type="ARBA" id="ARBA00031076"/>
    </source>
</evidence>
<dbReference type="SUPFAM" id="SSF49452">
    <property type="entry name" value="Starch-binding domain-like"/>
    <property type="match status" value="4"/>
</dbReference>
<accession>A0A7C8GSY2</accession>
<keyword evidence="4" id="KW-0106">Calcium</keyword>
<evidence type="ECO:0000313" key="13">
    <source>
        <dbReference type="Proteomes" id="UP000480246"/>
    </source>
</evidence>
<name>A0A7C8GSY2_9BACI</name>
<dbReference type="CDD" id="cd11341">
    <property type="entry name" value="AmyAc_Pullulanase_LD-like"/>
    <property type="match status" value="1"/>
</dbReference>
<dbReference type="InterPro" id="IPR045857">
    <property type="entry name" value="O16G_dom_2"/>
</dbReference>
<evidence type="ECO:0000256" key="4">
    <source>
        <dbReference type="ARBA" id="ARBA00022837"/>
    </source>
</evidence>
<dbReference type="EMBL" id="WEID01000052">
    <property type="protein sequence ID" value="KAB8135723.1"/>
    <property type="molecule type" value="Genomic_DNA"/>
</dbReference>
<reference evidence="12 13" key="1">
    <citation type="submission" date="2019-10" db="EMBL/GenBank/DDBJ databases">
        <title>Gracilibacillus sp. nov. isolated from rice seeds.</title>
        <authorList>
            <person name="He S."/>
        </authorList>
    </citation>
    <scope>NUCLEOTIDE SEQUENCE [LARGE SCALE GENOMIC DNA]</scope>
    <source>
        <strain evidence="12 13">TD8</strain>
    </source>
</reference>
<dbReference type="InterPro" id="IPR013780">
    <property type="entry name" value="Glyco_hydro_b"/>
</dbReference>
<dbReference type="GO" id="GO:0051060">
    <property type="term" value="F:pullulanase activity"/>
    <property type="evidence" value="ECO:0007669"/>
    <property type="project" value="UniProtKB-EC"/>
</dbReference>
<dbReference type="Gene3D" id="3.20.20.80">
    <property type="entry name" value="Glycosidases"/>
    <property type="match status" value="2"/>
</dbReference>
<dbReference type="InterPro" id="IPR040806">
    <property type="entry name" value="SpuA_C"/>
</dbReference>
<dbReference type="InterPro" id="IPR011838">
    <property type="entry name" value="Pullulan_Gpos"/>
</dbReference>
<evidence type="ECO:0000256" key="3">
    <source>
        <dbReference type="ARBA" id="ARBA00022801"/>
    </source>
</evidence>
<dbReference type="InterPro" id="IPR004193">
    <property type="entry name" value="Glyco_hydro_13_N"/>
</dbReference>
<feature type="domain" description="SLH" evidence="11">
    <location>
        <begin position="2196"/>
        <end position="2259"/>
    </location>
</feature>
<comment type="similarity">
    <text evidence="1">Belongs to the glycosyl hydrolase 13 family.</text>
</comment>
<dbReference type="GO" id="GO:0030246">
    <property type="term" value="F:carbohydrate binding"/>
    <property type="evidence" value="ECO:0007669"/>
    <property type="project" value="InterPro"/>
</dbReference>
<dbReference type="CDD" id="cd02860">
    <property type="entry name" value="E_set_Pullulanase"/>
    <property type="match status" value="1"/>
</dbReference>
<keyword evidence="13" id="KW-1185">Reference proteome</keyword>
<evidence type="ECO:0000313" key="12">
    <source>
        <dbReference type="EMBL" id="KAB8135723.1"/>
    </source>
</evidence>
<dbReference type="PROSITE" id="PS51272">
    <property type="entry name" value="SLH"/>
    <property type="match status" value="3"/>
</dbReference>
<evidence type="ECO:0000256" key="5">
    <source>
        <dbReference type="ARBA" id="ARBA00023295"/>
    </source>
</evidence>
<dbReference type="Pfam" id="PF02922">
    <property type="entry name" value="CBM_48"/>
    <property type="match status" value="1"/>
</dbReference>
<dbReference type="InterPro" id="IPR014755">
    <property type="entry name" value="Cu-Rt/internalin_Ig-like"/>
</dbReference>
<dbReference type="InterPro" id="IPR001119">
    <property type="entry name" value="SLH_dom"/>
</dbReference>
<dbReference type="InterPro" id="IPR006047">
    <property type="entry name" value="GH13_cat_dom"/>
</dbReference>
<dbReference type="Pfam" id="PF03714">
    <property type="entry name" value="PUD"/>
    <property type="match status" value="4"/>
</dbReference>
<evidence type="ECO:0000256" key="2">
    <source>
        <dbReference type="ARBA" id="ARBA00022729"/>
    </source>
</evidence>
<feature type="domain" description="SLH" evidence="11">
    <location>
        <begin position="2263"/>
        <end position="2322"/>
    </location>
</feature>
<dbReference type="GO" id="GO:0005975">
    <property type="term" value="P:carbohydrate metabolic process"/>
    <property type="evidence" value="ECO:0007669"/>
    <property type="project" value="InterPro"/>
</dbReference>
<proteinExistence type="inferred from homology"/>
<dbReference type="Proteomes" id="UP000480246">
    <property type="component" value="Unassembled WGS sequence"/>
</dbReference>
<feature type="compositionally biased region" description="Acidic residues" evidence="10">
    <location>
        <begin position="1882"/>
        <end position="1895"/>
    </location>
</feature>
<dbReference type="Gene3D" id="2.60.40.1220">
    <property type="match status" value="1"/>
</dbReference>
<evidence type="ECO:0000256" key="10">
    <source>
        <dbReference type="SAM" id="MobiDB-lite"/>
    </source>
</evidence>
<dbReference type="Gene3D" id="3.90.400.10">
    <property type="entry name" value="Oligo-1,6-glucosidase, Domain 2"/>
    <property type="match status" value="1"/>
</dbReference>
<feature type="compositionally biased region" description="Low complexity" evidence="10">
    <location>
        <begin position="1896"/>
        <end position="1912"/>
    </location>
</feature>
<organism evidence="12 13">
    <name type="scientific">Gracilibacillus oryzae</name>
    <dbReference type="NCBI Taxonomy" id="1672701"/>
    <lineage>
        <taxon>Bacteria</taxon>
        <taxon>Bacillati</taxon>
        <taxon>Bacillota</taxon>
        <taxon>Bacilli</taxon>
        <taxon>Bacillales</taxon>
        <taxon>Bacillaceae</taxon>
        <taxon>Gracilibacillus</taxon>
    </lineage>
</organism>
<dbReference type="Gene3D" id="2.60.40.1180">
    <property type="entry name" value="Golgi alpha-mannosidase II"/>
    <property type="match status" value="1"/>
</dbReference>
<comment type="caution">
    <text evidence="12">The sequence shown here is derived from an EMBL/GenBank/DDBJ whole genome shotgun (WGS) entry which is preliminary data.</text>
</comment>
<dbReference type="NCBIfam" id="TIGR02102">
    <property type="entry name" value="pullulan_Gpos"/>
    <property type="match status" value="1"/>
</dbReference>
<keyword evidence="5 12" id="KW-0326">Glycosidase</keyword>
<dbReference type="InterPro" id="IPR017853">
    <property type="entry name" value="GH"/>
</dbReference>
<dbReference type="SMART" id="SM00642">
    <property type="entry name" value="Aamy"/>
    <property type="match status" value="2"/>
</dbReference>
<dbReference type="SUPFAM" id="SSF51445">
    <property type="entry name" value="(Trans)glycosidases"/>
    <property type="match status" value="2"/>
</dbReference>
<dbReference type="SUPFAM" id="SSF81296">
    <property type="entry name" value="E set domains"/>
    <property type="match status" value="1"/>
</dbReference>
<dbReference type="Pfam" id="PF00395">
    <property type="entry name" value="SLH"/>
    <property type="match status" value="3"/>
</dbReference>
<dbReference type="PANTHER" id="PTHR43002">
    <property type="entry name" value="GLYCOGEN DEBRANCHING ENZYME"/>
    <property type="match status" value="1"/>
</dbReference>
<dbReference type="Pfam" id="PF00128">
    <property type="entry name" value="Alpha-amylase"/>
    <property type="match status" value="2"/>
</dbReference>
<dbReference type="OrthoDB" id="9761875at2"/>
<protein>
    <recommendedName>
        <fullName evidence="7">pullulanase</fullName>
        <ecNumber evidence="7">3.2.1.41</ecNumber>
    </recommendedName>
    <alternativeName>
        <fullName evidence="8">Alpha-dextrin endo-1,6-alpha-glucosidase</fullName>
    </alternativeName>
    <alternativeName>
        <fullName evidence="9">Pullulan 6-glucanohydrolase</fullName>
    </alternativeName>
</protein>
<dbReference type="EC" id="3.2.1.41" evidence="7"/>
<feature type="domain" description="SLH" evidence="11">
    <location>
        <begin position="2135"/>
        <end position="2195"/>
    </location>
</feature>
<keyword evidence="3 12" id="KW-0378">Hydrolase</keyword>
<dbReference type="Gene3D" id="2.60.40.10">
    <property type="entry name" value="Immunoglobulins"/>
    <property type="match status" value="1"/>
</dbReference>